<dbReference type="Proteomes" id="UP001152087">
    <property type="component" value="Unassembled WGS sequence"/>
</dbReference>
<keyword evidence="4" id="KW-0560">Oxidoreductase</keyword>
<dbReference type="Gene3D" id="3.90.700.10">
    <property type="entry name" value="Succinate dehydrogenase/fumarate reductase flavoprotein, catalytic domain"/>
    <property type="match status" value="1"/>
</dbReference>
<keyword evidence="2" id="KW-0285">Flavoprotein</keyword>
<dbReference type="GO" id="GO:0008202">
    <property type="term" value="P:steroid metabolic process"/>
    <property type="evidence" value="ECO:0007669"/>
    <property type="project" value="UniProtKB-ARBA"/>
</dbReference>
<dbReference type="Gene3D" id="3.50.50.60">
    <property type="entry name" value="FAD/NAD(P)-binding domain"/>
    <property type="match status" value="2"/>
</dbReference>
<evidence type="ECO:0000256" key="2">
    <source>
        <dbReference type="ARBA" id="ARBA00022630"/>
    </source>
</evidence>
<name>A0A9W8V016_9HYPO</name>
<feature type="domain" description="FAD-dependent oxidoreductase 2 FAD-binding" evidence="5">
    <location>
        <begin position="11"/>
        <end position="502"/>
    </location>
</feature>
<dbReference type="InterPro" id="IPR050315">
    <property type="entry name" value="FAD-oxidoreductase_2"/>
</dbReference>
<evidence type="ECO:0000256" key="4">
    <source>
        <dbReference type="ARBA" id="ARBA00023002"/>
    </source>
</evidence>
<organism evidence="6 7">
    <name type="scientific">Fusarium falciforme</name>
    <dbReference type="NCBI Taxonomy" id="195108"/>
    <lineage>
        <taxon>Eukaryota</taxon>
        <taxon>Fungi</taxon>
        <taxon>Dikarya</taxon>
        <taxon>Ascomycota</taxon>
        <taxon>Pezizomycotina</taxon>
        <taxon>Sordariomycetes</taxon>
        <taxon>Hypocreomycetidae</taxon>
        <taxon>Hypocreales</taxon>
        <taxon>Nectriaceae</taxon>
        <taxon>Fusarium</taxon>
        <taxon>Fusarium solani species complex</taxon>
    </lineage>
</organism>
<dbReference type="PANTHER" id="PTHR43400:SF10">
    <property type="entry name" value="3-OXOSTEROID 1-DEHYDROGENASE"/>
    <property type="match status" value="1"/>
</dbReference>
<comment type="cofactor">
    <cofactor evidence="1">
        <name>FAD</name>
        <dbReference type="ChEBI" id="CHEBI:57692"/>
    </cofactor>
</comment>
<dbReference type="InterPro" id="IPR003953">
    <property type="entry name" value="FAD-dep_OxRdtase_2_FAD-bd"/>
</dbReference>
<protein>
    <recommendedName>
        <fullName evidence="5">FAD-dependent oxidoreductase 2 FAD-binding domain-containing protein</fullName>
    </recommendedName>
</protein>
<dbReference type="SUPFAM" id="SSF51905">
    <property type="entry name" value="FAD/NAD(P)-binding domain"/>
    <property type="match status" value="1"/>
</dbReference>
<gene>
    <name evidence="6" type="ORF">NW755_006558</name>
</gene>
<dbReference type="SUPFAM" id="SSF56425">
    <property type="entry name" value="Succinate dehydrogenase/fumarate reductase flavoprotein, catalytic domain"/>
    <property type="match status" value="1"/>
</dbReference>
<evidence type="ECO:0000256" key="3">
    <source>
        <dbReference type="ARBA" id="ARBA00022827"/>
    </source>
</evidence>
<dbReference type="InterPro" id="IPR036188">
    <property type="entry name" value="FAD/NAD-bd_sf"/>
</dbReference>
<evidence type="ECO:0000259" key="5">
    <source>
        <dbReference type="Pfam" id="PF00890"/>
    </source>
</evidence>
<dbReference type="EMBL" id="JAOQAV010000015">
    <property type="protein sequence ID" value="KAJ4188398.1"/>
    <property type="molecule type" value="Genomic_DNA"/>
</dbReference>
<accession>A0A9W8V016</accession>
<sequence length="536" mass="57673">MASLQIKQNPDVIVVGSGIAGLSASIAAAEKGASVLLLERFHGGGTTALSGGIVYAGGGTQQQKEAGYDDTPENMFAYLRQEIGDVVQEKTLKRFCDESPGMIQWLEKHGARFKGALSPYKTSYPNTQHYLYFSGSEKAYPYSSLAKPAPRGHRMVHDGFSGAGIAKALLDGARRLGVQIVPASKVEKILLAKDGSVRGVEYLTLANSASKLAKHEKLTNRALKYQITLPPIAGWLHNRASKIFERNAQFAAAEAPAVILAAGGFSYSPEMRRKYLPDFQGVTPLGTPADDGSGIMLGVAVGGSTSHMGYMSTWRFLYPPSALLEGVVVANQGERVGAEDVYGALLTEKMMRNHQSQGFAIYDSTQWAKAKKQLPTQVPPVLKMQRYHWLYWDHKKARSLEKLAKKFGISPQGLRQTVDAYNDAIKNDKPDPANKMPDTRSPILKPPFYGIDISIKLTKGLQQVIGLSLGGLRVEEESGLVLNEAGKPIKGLYAAGRNAVGICSSTYVSGLSLGDGVFSGRRAGVHAAGNVKTTSS</sequence>
<evidence type="ECO:0000313" key="7">
    <source>
        <dbReference type="Proteomes" id="UP001152087"/>
    </source>
</evidence>
<keyword evidence="7" id="KW-1185">Reference proteome</keyword>
<comment type="caution">
    <text evidence="6">The sequence shown here is derived from an EMBL/GenBank/DDBJ whole genome shotgun (WGS) entry which is preliminary data.</text>
</comment>
<dbReference type="NCBIfam" id="NF005511">
    <property type="entry name" value="PRK07121.1-4"/>
    <property type="match status" value="1"/>
</dbReference>
<dbReference type="GO" id="GO:0016491">
    <property type="term" value="F:oxidoreductase activity"/>
    <property type="evidence" value="ECO:0007669"/>
    <property type="project" value="UniProtKB-KW"/>
</dbReference>
<proteinExistence type="predicted"/>
<evidence type="ECO:0000256" key="1">
    <source>
        <dbReference type="ARBA" id="ARBA00001974"/>
    </source>
</evidence>
<reference evidence="6" key="1">
    <citation type="submission" date="2022-09" db="EMBL/GenBank/DDBJ databases">
        <title>Fusarium specimens isolated from Avocado Roots.</title>
        <authorList>
            <person name="Stajich J."/>
            <person name="Roper C."/>
            <person name="Heimlech-Rivalta G."/>
        </authorList>
    </citation>
    <scope>NUCLEOTIDE SEQUENCE</scope>
    <source>
        <strain evidence="6">A02</strain>
    </source>
</reference>
<dbReference type="PANTHER" id="PTHR43400">
    <property type="entry name" value="FUMARATE REDUCTASE"/>
    <property type="match status" value="1"/>
</dbReference>
<dbReference type="Pfam" id="PF00890">
    <property type="entry name" value="FAD_binding_2"/>
    <property type="match status" value="1"/>
</dbReference>
<dbReference type="InterPro" id="IPR027477">
    <property type="entry name" value="Succ_DH/fumarate_Rdtase_cat_sf"/>
</dbReference>
<keyword evidence="3" id="KW-0274">FAD</keyword>
<dbReference type="AlphaFoldDB" id="A0A9W8V016"/>
<evidence type="ECO:0000313" key="6">
    <source>
        <dbReference type="EMBL" id="KAJ4188398.1"/>
    </source>
</evidence>